<feature type="compositionally biased region" description="Basic and acidic residues" evidence="1">
    <location>
        <begin position="1"/>
        <end position="12"/>
    </location>
</feature>
<comment type="caution">
    <text evidence="2">The sequence shown here is derived from an EMBL/GenBank/DDBJ whole genome shotgun (WGS) entry which is preliminary data.</text>
</comment>
<evidence type="ECO:0000313" key="2">
    <source>
        <dbReference type="EMBL" id="MCG7939676.1"/>
    </source>
</evidence>
<accession>A0A9E4N0A1</accession>
<dbReference type="EMBL" id="JAEPDI010000009">
    <property type="protein sequence ID" value="MCG7939676.1"/>
    <property type="molecule type" value="Genomic_DNA"/>
</dbReference>
<name>A0A9E4N0A1_9GAMM</name>
<feature type="region of interest" description="Disordered" evidence="1">
    <location>
        <begin position="1"/>
        <end position="35"/>
    </location>
</feature>
<organism evidence="2 3">
    <name type="scientific">Candidatus Thiodiazotropha lotti</name>
    <dbReference type="NCBI Taxonomy" id="2792787"/>
    <lineage>
        <taxon>Bacteria</taxon>
        <taxon>Pseudomonadati</taxon>
        <taxon>Pseudomonadota</taxon>
        <taxon>Gammaproteobacteria</taxon>
        <taxon>Chromatiales</taxon>
        <taxon>Sedimenticolaceae</taxon>
        <taxon>Candidatus Thiodiazotropha</taxon>
    </lineage>
</organism>
<gene>
    <name evidence="2" type="ORF">JAZ04_12595</name>
</gene>
<evidence type="ECO:0000313" key="3">
    <source>
        <dbReference type="Proteomes" id="UP000886687"/>
    </source>
</evidence>
<reference evidence="2" key="1">
    <citation type="journal article" date="2021" name="Proc. Natl. Acad. Sci. U.S.A.">
        <title>Global biogeography of chemosynthetic symbionts reveals both localized and globally distributed symbiont groups. .</title>
        <authorList>
            <person name="Osvatic J.T."/>
            <person name="Wilkins L.G.E."/>
            <person name="Leibrecht L."/>
            <person name="Leray M."/>
            <person name="Zauner S."/>
            <person name="Polzin J."/>
            <person name="Camacho Y."/>
            <person name="Gros O."/>
            <person name="van Gils J.A."/>
            <person name="Eisen J.A."/>
            <person name="Petersen J.M."/>
            <person name="Yuen B."/>
        </authorList>
    </citation>
    <scope>NUCLEOTIDE SEQUENCE</scope>
    <source>
        <strain evidence="2">MAGL173</strain>
    </source>
</reference>
<proteinExistence type="predicted"/>
<dbReference type="AlphaFoldDB" id="A0A9E4N0A1"/>
<sequence>MLKQNKRDDRNGDGMSDQWEQQKSLDPDRDSANQLMANGYTEIKVYLHRRAETPINGPWDRGTIALAID</sequence>
<evidence type="ECO:0000256" key="1">
    <source>
        <dbReference type="SAM" id="MobiDB-lite"/>
    </source>
</evidence>
<dbReference type="Proteomes" id="UP000886687">
    <property type="component" value="Unassembled WGS sequence"/>
</dbReference>
<protein>
    <submittedName>
        <fullName evidence="2">Uncharacterized protein</fullName>
    </submittedName>
</protein>